<proteinExistence type="predicted"/>
<reference evidence="3" key="1">
    <citation type="journal article" date="2019" name="Int. J. Syst. Evol. Microbiol.">
        <title>The Global Catalogue of Microorganisms (GCM) 10K type strain sequencing project: providing services to taxonomists for standard genome sequencing and annotation.</title>
        <authorList>
            <consortium name="The Broad Institute Genomics Platform"/>
            <consortium name="The Broad Institute Genome Sequencing Center for Infectious Disease"/>
            <person name="Wu L."/>
            <person name="Ma J."/>
        </authorList>
    </citation>
    <scope>NUCLEOTIDE SEQUENCE [LARGE SCALE GENOMIC DNA]</scope>
    <source>
        <strain evidence="3">NBRC 3250</strain>
    </source>
</reference>
<dbReference type="EMBL" id="BSNW01000005">
    <property type="protein sequence ID" value="GLQ67699.1"/>
    <property type="molecule type" value="Genomic_DNA"/>
</dbReference>
<dbReference type="RefSeq" id="WP_264814877.1">
    <property type="nucleotide sequence ID" value="NZ_BSNW01000005.1"/>
</dbReference>
<sequence length="76" mass="8534">MLNLEMPMARNARSFQKRKDPHTVPSGFSRLLEIGPGPRRVNGEAAENLEEMSALSSQCHIQPAARAPYDTLVKEW</sequence>
<organism evidence="2 3">
    <name type="scientific">Gluconobacter albidus</name>
    <dbReference type="NCBI Taxonomy" id="318683"/>
    <lineage>
        <taxon>Bacteria</taxon>
        <taxon>Pseudomonadati</taxon>
        <taxon>Pseudomonadota</taxon>
        <taxon>Alphaproteobacteria</taxon>
        <taxon>Acetobacterales</taxon>
        <taxon>Acetobacteraceae</taxon>
        <taxon>Gluconobacter</taxon>
    </lineage>
</organism>
<accession>A0ABQ5WW71</accession>
<evidence type="ECO:0000313" key="3">
    <source>
        <dbReference type="Proteomes" id="UP001156672"/>
    </source>
</evidence>
<name>A0ABQ5WW71_9PROT</name>
<gene>
    <name evidence="2" type="ORF">GCM10007866_01470</name>
</gene>
<evidence type="ECO:0008006" key="4">
    <source>
        <dbReference type="Google" id="ProtNLM"/>
    </source>
</evidence>
<comment type="caution">
    <text evidence="2">The sequence shown here is derived from an EMBL/GenBank/DDBJ whole genome shotgun (WGS) entry which is preliminary data.</text>
</comment>
<evidence type="ECO:0000313" key="2">
    <source>
        <dbReference type="EMBL" id="GLQ67699.1"/>
    </source>
</evidence>
<keyword evidence="3" id="KW-1185">Reference proteome</keyword>
<dbReference type="Proteomes" id="UP001156672">
    <property type="component" value="Unassembled WGS sequence"/>
</dbReference>
<feature type="region of interest" description="Disordered" evidence="1">
    <location>
        <begin position="1"/>
        <end position="39"/>
    </location>
</feature>
<evidence type="ECO:0000256" key="1">
    <source>
        <dbReference type="SAM" id="MobiDB-lite"/>
    </source>
</evidence>
<protein>
    <recommendedName>
        <fullName evidence="4">Transposase</fullName>
    </recommendedName>
</protein>